<name>A0A6B3VU66_9BACI</name>
<accession>A0A6B3VU66</accession>
<proteinExistence type="predicted"/>
<gene>
    <name evidence="3" type="ORF">G4D64_08375</name>
    <name evidence="2" type="ORF">H1Z61_08980</name>
</gene>
<evidence type="ECO:0000313" key="2">
    <source>
        <dbReference type="EMBL" id="MBA4537272.1"/>
    </source>
</evidence>
<keyword evidence="4" id="KW-1185">Reference proteome</keyword>
<evidence type="ECO:0000313" key="3">
    <source>
        <dbReference type="EMBL" id="NEY81529.1"/>
    </source>
</evidence>
<organism evidence="3 4">
    <name type="scientific">Bacillus aquiflavi</name>
    <dbReference type="NCBI Taxonomy" id="2672567"/>
    <lineage>
        <taxon>Bacteria</taxon>
        <taxon>Bacillati</taxon>
        <taxon>Bacillota</taxon>
        <taxon>Bacilli</taxon>
        <taxon>Bacillales</taxon>
        <taxon>Bacillaceae</taxon>
        <taxon>Bacillus</taxon>
    </lineage>
</organism>
<comment type="caution">
    <text evidence="3">The sequence shown here is derived from an EMBL/GenBank/DDBJ whole genome shotgun (WGS) entry which is preliminary data.</text>
</comment>
<evidence type="ECO:0000313" key="4">
    <source>
        <dbReference type="Proteomes" id="UP000472971"/>
    </source>
</evidence>
<sequence>MKINLRTAKKPKKYDDEEQLPQQREYQKKCELLQEEIRLREKARTTRLIKKLGSWIRRVMNRTNSIISSLKQRGFMQPELRFFCRSYR</sequence>
<dbReference type="RefSeq" id="WP_163241919.1">
    <property type="nucleotide sequence ID" value="NZ_CP082780.1"/>
</dbReference>
<reference evidence="2 5" key="2">
    <citation type="submission" date="2020-07" db="EMBL/GenBank/DDBJ databases">
        <authorList>
            <person name="Feng H."/>
        </authorList>
    </citation>
    <scope>NUCLEOTIDE SEQUENCE [LARGE SCALE GENOMIC DNA]</scope>
    <source>
        <strain evidence="5">s-12</strain>
        <strain evidence="2">S-12</strain>
    </source>
</reference>
<dbReference type="Proteomes" id="UP000570010">
    <property type="component" value="Unassembled WGS sequence"/>
</dbReference>
<feature type="region of interest" description="Disordered" evidence="1">
    <location>
        <begin position="1"/>
        <end position="20"/>
    </location>
</feature>
<evidence type="ECO:0000256" key="1">
    <source>
        <dbReference type="SAM" id="MobiDB-lite"/>
    </source>
</evidence>
<reference evidence="3 4" key="1">
    <citation type="submission" date="2020-02" db="EMBL/GenBank/DDBJ databases">
        <title>Bacillus aquiflavi sp. nov., isolated from yellow water of strong flavor Chinese baijiu in Yibin region of China.</title>
        <authorList>
            <person name="Xie J."/>
        </authorList>
    </citation>
    <scope>NUCLEOTIDE SEQUENCE [LARGE SCALE GENOMIC DNA]</scope>
    <source>
        <strain evidence="3 4">3H-10</strain>
    </source>
</reference>
<dbReference type="Proteomes" id="UP000472971">
    <property type="component" value="Unassembled WGS sequence"/>
</dbReference>
<dbReference type="AlphaFoldDB" id="A0A6B3VU66"/>
<protein>
    <submittedName>
        <fullName evidence="3">Uncharacterized protein</fullName>
    </submittedName>
</protein>
<dbReference type="EMBL" id="JAAIWN010000016">
    <property type="protein sequence ID" value="NEY81529.1"/>
    <property type="molecule type" value="Genomic_DNA"/>
</dbReference>
<dbReference type="EMBL" id="JACEIO010000018">
    <property type="protein sequence ID" value="MBA4537272.1"/>
    <property type="molecule type" value="Genomic_DNA"/>
</dbReference>
<evidence type="ECO:0000313" key="5">
    <source>
        <dbReference type="Proteomes" id="UP000570010"/>
    </source>
</evidence>